<dbReference type="Pfam" id="PF01565">
    <property type="entry name" value="FAD_binding_4"/>
    <property type="match status" value="1"/>
</dbReference>
<evidence type="ECO:0000259" key="7">
    <source>
        <dbReference type="PROSITE" id="PS51387"/>
    </source>
</evidence>
<dbReference type="InterPro" id="IPR012951">
    <property type="entry name" value="BBE"/>
</dbReference>
<dbReference type="PROSITE" id="PS51387">
    <property type="entry name" value="FAD_PCMH"/>
    <property type="match status" value="1"/>
</dbReference>
<organism evidence="8 9">
    <name type="scientific">Trametes pubescens</name>
    <name type="common">White-rot fungus</name>
    <dbReference type="NCBI Taxonomy" id="154538"/>
    <lineage>
        <taxon>Eukaryota</taxon>
        <taxon>Fungi</taxon>
        <taxon>Dikarya</taxon>
        <taxon>Basidiomycota</taxon>
        <taxon>Agaricomycotina</taxon>
        <taxon>Agaricomycetes</taxon>
        <taxon>Polyporales</taxon>
        <taxon>Polyporaceae</taxon>
        <taxon>Trametes</taxon>
    </lineage>
</organism>
<comment type="similarity">
    <text evidence="2">Belongs to the oxygen-dependent FAD-linked oxidoreductase family.</text>
</comment>
<dbReference type="AlphaFoldDB" id="A0A1M2VKY8"/>
<dbReference type="Gene3D" id="3.30.43.10">
    <property type="entry name" value="Uridine Diphospho-n-acetylenolpyruvylglucosamine Reductase, domain 2"/>
    <property type="match status" value="1"/>
</dbReference>
<evidence type="ECO:0000256" key="2">
    <source>
        <dbReference type="ARBA" id="ARBA00005466"/>
    </source>
</evidence>
<dbReference type="OMA" id="HYWMAVQ"/>
<protein>
    <submittedName>
        <fullName evidence="8">6-hydroxy-D-nicotine oxidase</fullName>
    </submittedName>
</protein>
<dbReference type="InterPro" id="IPR016167">
    <property type="entry name" value="FAD-bd_PCMH_sub1"/>
</dbReference>
<dbReference type="Gene3D" id="3.30.465.10">
    <property type="match status" value="1"/>
</dbReference>
<dbReference type="InterPro" id="IPR036318">
    <property type="entry name" value="FAD-bd_PCMH-like_sf"/>
</dbReference>
<dbReference type="InterPro" id="IPR006094">
    <property type="entry name" value="Oxid_FAD_bind_N"/>
</dbReference>
<keyword evidence="9" id="KW-1185">Reference proteome</keyword>
<evidence type="ECO:0000313" key="8">
    <source>
        <dbReference type="EMBL" id="OJT08265.1"/>
    </source>
</evidence>
<keyword evidence="4" id="KW-0274">FAD</keyword>
<dbReference type="GO" id="GO:0016491">
    <property type="term" value="F:oxidoreductase activity"/>
    <property type="evidence" value="ECO:0007669"/>
    <property type="project" value="UniProtKB-KW"/>
</dbReference>
<sequence length="573" mass="61890">MAGKVTKTVCFSIKADRHLHSLRPSKLLSAMRHTSSPGMRGWRPHAIRFPRRAQSTDSPKPPCLAQLTEPPPAPTPAHAIMRRLRSLFSKSPSPSRRSRKSARAAAPTMADLQSKIKGTVLTPESGDAYTAALRRNSDLSVLPAKLVVQPAVYEDIPSVIAYATGQSPPLEIAVKGGGAHSSTWASSDGGVVIDLGKLNKVTLAEDKQSVSVQGGALWGDVYEVTSKAQVDVVGSPLWFVGVGGYTLGGGYGPLSGEYGLAIDNILSATVVLADGRIVKTSKDEEPDLFWAIRGGGGQFGIVVEFVFKTHPYAGPFGSGVIAFPGTELASILQIIKEWKATHTPAERFTLNFSRPAPHFKPSIVFLPSVLHDTDGARSKTVLAPFREGPVKPAFEKIATVPDFLTVSHAADASLASAPKRLAIRGTFFSDFYPELLQAVWDKWVAFTETSEEVRGSAVLWDLTSPAKLMEVGADETALKVREPHYWMAVQGRSTTDASVDAARAFTADVVQLVREKNTELSGRDLGWFVNLSNGTEKAEDVFGANLPRLRKIKAKYDPKKVWSKGFVIEPLLE</sequence>
<evidence type="ECO:0000256" key="3">
    <source>
        <dbReference type="ARBA" id="ARBA00022630"/>
    </source>
</evidence>
<comment type="caution">
    <text evidence="8">The sequence shown here is derived from an EMBL/GenBank/DDBJ whole genome shotgun (WGS) entry which is preliminary data.</text>
</comment>
<comment type="cofactor">
    <cofactor evidence="1">
        <name>FAD</name>
        <dbReference type="ChEBI" id="CHEBI:57692"/>
    </cofactor>
</comment>
<dbReference type="SUPFAM" id="SSF56176">
    <property type="entry name" value="FAD-binding/transporter-associated domain-like"/>
    <property type="match status" value="1"/>
</dbReference>
<evidence type="ECO:0000256" key="5">
    <source>
        <dbReference type="ARBA" id="ARBA00023002"/>
    </source>
</evidence>
<evidence type="ECO:0000256" key="1">
    <source>
        <dbReference type="ARBA" id="ARBA00001974"/>
    </source>
</evidence>
<evidence type="ECO:0000313" key="9">
    <source>
        <dbReference type="Proteomes" id="UP000184267"/>
    </source>
</evidence>
<keyword evidence="3" id="KW-0285">Flavoprotein</keyword>
<dbReference type="InterPro" id="IPR016166">
    <property type="entry name" value="FAD-bd_PCMH"/>
</dbReference>
<evidence type="ECO:0000256" key="4">
    <source>
        <dbReference type="ARBA" id="ARBA00022827"/>
    </source>
</evidence>
<dbReference type="Proteomes" id="UP000184267">
    <property type="component" value="Unassembled WGS sequence"/>
</dbReference>
<dbReference type="STRING" id="154538.A0A1M2VKY8"/>
<feature type="domain" description="FAD-binding PCMH-type" evidence="7">
    <location>
        <begin position="139"/>
        <end position="312"/>
    </location>
</feature>
<dbReference type="GO" id="GO:0071949">
    <property type="term" value="F:FAD binding"/>
    <property type="evidence" value="ECO:0007669"/>
    <property type="project" value="InterPro"/>
</dbReference>
<dbReference type="OrthoDB" id="415825at2759"/>
<dbReference type="InterPro" id="IPR050416">
    <property type="entry name" value="FAD-linked_Oxidoreductase"/>
</dbReference>
<dbReference type="InterPro" id="IPR016169">
    <property type="entry name" value="FAD-bd_PCMH_sub2"/>
</dbReference>
<evidence type="ECO:0000256" key="6">
    <source>
        <dbReference type="SAM" id="MobiDB-lite"/>
    </source>
</evidence>
<gene>
    <name evidence="8" type="ORF">TRAPUB_804</name>
</gene>
<reference evidence="8 9" key="1">
    <citation type="submission" date="2016-10" db="EMBL/GenBank/DDBJ databases">
        <title>Genome sequence of the basidiomycete white-rot fungus Trametes pubescens.</title>
        <authorList>
            <person name="Makela M.R."/>
            <person name="Granchi Z."/>
            <person name="Peng M."/>
            <person name="De Vries R.P."/>
            <person name="Grigoriev I."/>
            <person name="Riley R."/>
            <person name="Hilden K."/>
        </authorList>
    </citation>
    <scope>NUCLEOTIDE SEQUENCE [LARGE SCALE GENOMIC DNA]</scope>
    <source>
        <strain evidence="8 9">FBCC735</strain>
    </source>
</reference>
<dbReference type="Gene3D" id="3.40.462.20">
    <property type="match status" value="1"/>
</dbReference>
<feature type="region of interest" description="Disordered" evidence="6">
    <location>
        <begin position="87"/>
        <end position="109"/>
    </location>
</feature>
<keyword evidence="5" id="KW-0560">Oxidoreductase</keyword>
<dbReference type="Pfam" id="PF08031">
    <property type="entry name" value="BBE"/>
    <property type="match status" value="1"/>
</dbReference>
<dbReference type="PANTHER" id="PTHR42973">
    <property type="entry name" value="BINDING OXIDOREDUCTASE, PUTATIVE (AFU_ORTHOLOGUE AFUA_1G17690)-RELATED"/>
    <property type="match status" value="1"/>
</dbReference>
<name>A0A1M2VKY8_TRAPU</name>
<dbReference type="EMBL" id="MNAD01001066">
    <property type="protein sequence ID" value="OJT08265.1"/>
    <property type="molecule type" value="Genomic_DNA"/>
</dbReference>
<accession>A0A1M2VKY8</accession>
<dbReference type="PANTHER" id="PTHR42973:SF39">
    <property type="entry name" value="FAD-BINDING PCMH-TYPE DOMAIN-CONTAINING PROTEIN"/>
    <property type="match status" value="1"/>
</dbReference>
<proteinExistence type="inferred from homology"/>